<dbReference type="Proteomes" id="UP000036061">
    <property type="component" value="Chromosome"/>
</dbReference>
<reference evidence="6 7" key="1">
    <citation type="journal article" date="2015" name="Genome Announc.">
        <title>Draft Genome Sequence of Brevibacillus brevis DZQ7, a Plant Growth-Promoting Rhizobacterium with Broad-Spectrum Antimicrobial Activity.</title>
        <authorList>
            <person name="Hou Q."/>
            <person name="Wang C."/>
            <person name="Hou X."/>
            <person name="Xia Z."/>
            <person name="Ye J."/>
            <person name="Liu K."/>
            <person name="Liu H."/>
            <person name="Wang J."/>
            <person name="Guo H."/>
            <person name="Yu X."/>
            <person name="Yang Y."/>
            <person name="Du B."/>
            <person name="Ding Y."/>
        </authorList>
    </citation>
    <scope>NUCLEOTIDE SEQUENCE [LARGE SCALE GENOMIC DNA]</scope>
    <source>
        <strain evidence="6 7">DZQ7</strain>
    </source>
</reference>
<dbReference type="Pfam" id="PF12833">
    <property type="entry name" value="HTH_18"/>
    <property type="match status" value="1"/>
</dbReference>
<keyword evidence="2" id="KW-0238">DNA-binding</keyword>
<dbReference type="PROSITE" id="PS01124">
    <property type="entry name" value="HTH_ARAC_FAMILY_2"/>
    <property type="match status" value="1"/>
</dbReference>
<evidence type="ECO:0000256" key="3">
    <source>
        <dbReference type="ARBA" id="ARBA00023163"/>
    </source>
</evidence>
<dbReference type="AlphaFoldDB" id="A0A2Z4MMT5"/>
<keyword evidence="1" id="KW-0805">Transcription regulation</keyword>
<dbReference type="InterPro" id="IPR018062">
    <property type="entry name" value="HTH_AraC-typ_CS"/>
</dbReference>
<dbReference type="SMART" id="SM00342">
    <property type="entry name" value="HTH_ARAC"/>
    <property type="match status" value="1"/>
</dbReference>
<name>A0A2Z4MMT5_BREBE</name>
<dbReference type="Gene3D" id="1.10.10.60">
    <property type="entry name" value="Homeodomain-like"/>
    <property type="match status" value="2"/>
</dbReference>
<dbReference type="PANTHER" id="PTHR43280:SF30">
    <property type="entry name" value="MMSAB OPERON REGULATORY PROTEIN"/>
    <property type="match status" value="1"/>
</dbReference>
<dbReference type="PRINTS" id="PR00032">
    <property type="entry name" value="HTHARAC"/>
</dbReference>
<feature type="domain" description="HTH araC/xylS-type" evidence="4">
    <location>
        <begin position="171"/>
        <end position="269"/>
    </location>
</feature>
<proteinExistence type="predicted"/>
<evidence type="ECO:0000313" key="7">
    <source>
        <dbReference type="Proteomes" id="UP000036061"/>
    </source>
</evidence>
<dbReference type="InterPro" id="IPR002491">
    <property type="entry name" value="ABC_transptr_periplasmic_BD"/>
</dbReference>
<organism evidence="6 7">
    <name type="scientific">Brevibacillus brevis</name>
    <name type="common">Bacillus brevis</name>
    <dbReference type="NCBI Taxonomy" id="1393"/>
    <lineage>
        <taxon>Bacteria</taxon>
        <taxon>Bacillati</taxon>
        <taxon>Bacillota</taxon>
        <taxon>Bacilli</taxon>
        <taxon>Bacillales</taxon>
        <taxon>Paenibacillaceae</taxon>
        <taxon>Brevibacillus</taxon>
    </lineage>
</organism>
<dbReference type="SUPFAM" id="SSF46689">
    <property type="entry name" value="Homeodomain-like"/>
    <property type="match status" value="2"/>
</dbReference>
<evidence type="ECO:0000256" key="1">
    <source>
        <dbReference type="ARBA" id="ARBA00023015"/>
    </source>
</evidence>
<evidence type="ECO:0000256" key="2">
    <source>
        <dbReference type="ARBA" id="ARBA00023125"/>
    </source>
</evidence>
<dbReference type="Gene3D" id="3.40.50.1980">
    <property type="entry name" value="Nitrogenase molybdenum iron protein domain"/>
    <property type="match status" value="2"/>
</dbReference>
<dbReference type="PROSITE" id="PS50983">
    <property type="entry name" value="FE_B12_PBP"/>
    <property type="match status" value="1"/>
</dbReference>
<dbReference type="InterPro" id="IPR020449">
    <property type="entry name" value="Tscrpt_reg_AraC-type_HTH"/>
</dbReference>
<sequence length="530" mass="61488">MNNEASRAKLSPPSFFAMTSMQKVNVERWQDYQEPEDYAMIVATDGEGLIEIESSTYRFSRERCWIAAPRQNVWISCTSHVLDYYYLTFRVVHTGAPMEEQASEAFFCMGELTCTPFSRVVELIAEIYKHRDATEALQRFYNHVRFEELLCVLALQNVPGKTSLDPRRAVERSIAYVEEHYQEALTVDQLAQEANVPRWRYTQLFKEMTGEIPLDYMNQLRINRAKQLLLMTGDRINEIAQNVGFNSEYYFNRRFKQRVGLAPGKYRNIHRDDLRVVSLYMEDYLLALGIRPVVQWAHTYWGKQDYLGLHDVPTYDVLTDDVQLLSSRAPDVIMLRECTGWKADVYAKCARIAVTCVIRQFGPEWRKTLRTLGDRLGRSELAEQSIEQYEQKVRAAKNVIGRSLKGQKIAFLRISADQILVEKNYTSQVLFQDLEMEPAPFVIKQFAKQVREGVSWEELSTLDADHIFFAFDKWHEGKPGAEQLQLNHPVWQALPAVQSNRAYQVDFMTWMNHGVIANGKKVDEVLKVLA</sequence>
<keyword evidence="3" id="KW-0804">Transcription</keyword>
<gene>
    <name evidence="6" type="ORF">AB432_023065</name>
</gene>
<dbReference type="EMBL" id="CP030117">
    <property type="protein sequence ID" value="AWX57739.1"/>
    <property type="molecule type" value="Genomic_DNA"/>
</dbReference>
<dbReference type="InterPro" id="IPR009057">
    <property type="entry name" value="Homeodomain-like_sf"/>
</dbReference>
<dbReference type="GO" id="GO:0003700">
    <property type="term" value="F:DNA-binding transcription factor activity"/>
    <property type="evidence" value="ECO:0007669"/>
    <property type="project" value="InterPro"/>
</dbReference>
<dbReference type="InterPro" id="IPR018060">
    <property type="entry name" value="HTH_AraC"/>
</dbReference>
<dbReference type="GO" id="GO:0043565">
    <property type="term" value="F:sequence-specific DNA binding"/>
    <property type="evidence" value="ECO:0007669"/>
    <property type="project" value="InterPro"/>
</dbReference>
<dbReference type="PROSITE" id="PS00041">
    <property type="entry name" value="HTH_ARAC_FAMILY_1"/>
    <property type="match status" value="1"/>
</dbReference>
<evidence type="ECO:0000259" key="5">
    <source>
        <dbReference type="PROSITE" id="PS50983"/>
    </source>
</evidence>
<evidence type="ECO:0000259" key="4">
    <source>
        <dbReference type="PROSITE" id="PS01124"/>
    </source>
</evidence>
<accession>A0A2Z4MMT5</accession>
<feature type="domain" description="Fe/B12 periplasmic-binding" evidence="5">
    <location>
        <begin position="273"/>
        <end position="530"/>
    </location>
</feature>
<dbReference type="SUPFAM" id="SSF53807">
    <property type="entry name" value="Helical backbone' metal receptor"/>
    <property type="match status" value="1"/>
</dbReference>
<dbReference type="Pfam" id="PF01497">
    <property type="entry name" value="Peripla_BP_2"/>
    <property type="match status" value="1"/>
</dbReference>
<protein>
    <submittedName>
        <fullName evidence="6">Helix-turn-helix domain-containing protein</fullName>
    </submittedName>
</protein>
<evidence type="ECO:0000313" key="6">
    <source>
        <dbReference type="EMBL" id="AWX57739.1"/>
    </source>
</evidence>
<dbReference type="PANTHER" id="PTHR43280">
    <property type="entry name" value="ARAC-FAMILY TRANSCRIPTIONAL REGULATOR"/>
    <property type="match status" value="1"/>
</dbReference>